<evidence type="ECO:0000313" key="2">
    <source>
        <dbReference type="EMBL" id="KAI1617802.1"/>
    </source>
</evidence>
<name>A0AAN6E5H2_9EURO</name>
<gene>
    <name evidence="2" type="ORF">EDD36DRAFT_12371</name>
</gene>
<keyword evidence="3" id="KW-1185">Reference proteome</keyword>
<dbReference type="EMBL" id="MU404350">
    <property type="protein sequence ID" value="KAI1617802.1"/>
    <property type="molecule type" value="Genomic_DNA"/>
</dbReference>
<reference evidence="2" key="1">
    <citation type="journal article" date="2022" name="bioRxiv">
        <title>Deciphering the potential niche of two novel black yeast fungi from a biological soil crust based on their genomes, phenotypes, and melanin regulation.</title>
        <authorList>
            <consortium name="DOE Joint Genome Institute"/>
            <person name="Carr E.C."/>
            <person name="Barton Q."/>
            <person name="Grambo S."/>
            <person name="Sullivan M."/>
            <person name="Renfro C.M."/>
            <person name="Kuo A."/>
            <person name="Pangilinan J."/>
            <person name="Lipzen A."/>
            <person name="Keymanesh K."/>
            <person name="Savage E."/>
            <person name="Barry K."/>
            <person name="Grigoriev I.V."/>
            <person name="Riekhof W.R."/>
            <person name="Harris S.S."/>
        </authorList>
    </citation>
    <scope>NUCLEOTIDE SEQUENCE</scope>
    <source>
        <strain evidence="2">JF 03-4F</strain>
    </source>
</reference>
<evidence type="ECO:0008006" key="4">
    <source>
        <dbReference type="Google" id="ProtNLM"/>
    </source>
</evidence>
<feature type="signal peptide" evidence="1">
    <location>
        <begin position="1"/>
        <end position="21"/>
    </location>
</feature>
<feature type="chain" id="PRO_5042944639" description="Secreted protein" evidence="1">
    <location>
        <begin position="22"/>
        <end position="86"/>
    </location>
</feature>
<organism evidence="2 3">
    <name type="scientific">Exophiala viscosa</name>
    <dbReference type="NCBI Taxonomy" id="2486360"/>
    <lineage>
        <taxon>Eukaryota</taxon>
        <taxon>Fungi</taxon>
        <taxon>Dikarya</taxon>
        <taxon>Ascomycota</taxon>
        <taxon>Pezizomycotina</taxon>
        <taxon>Eurotiomycetes</taxon>
        <taxon>Chaetothyriomycetidae</taxon>
        <taxon>Chaetothyriales</taxon>
        <taxon>Herpotrichiellaceae</taxon>
        <taxon>Exophiala</taxon>
    </lineage>
</organism>
<evidence type="ECO:0000256" key="1">
    <source>
        <dbReference type="SAM" id="SignalP"/>
    </source>
</evidence>
<dbReference type="Proteomes" id="UP001203852">
    <property type="component" value="Unassembled WGS sequence"/>
</dbReference>
<comment type="caution">
    <text evidence="2">The sequence shown here is derived from an EMBL/GenBank/DDBJ whole genome shotgun (WGS) entry which is preliminary data.</text>
</comment>
<accession>A0AAN6E5H2</accession>
<sequence length="86" mass="9701">MHAMHMLVMTLFLLTQAILQAHILIENYILRHGASMISLLHAVSCKTGSCLGRQLPLERGSFFGREGFMILPRPSLLYRSMGTSRQ</sequence>
<evidence type="ECO:0000313" key="3">
    <source>
        <dbReference type="Proteomes" id="UP001203852"/>
    </source>
</evidence>
<proteinExistence type="predicted"/>
<keyword evidence="1" id="KW-0732">Signal</keyword>
<protein>
    <recommendedName>
        <fullName evidence="4">Secreted protein</fullName>
    </recommendedName>
</protein>
<dbReference type="AlphaFoldDB" id="A0AAN6E5H2"/>